<dbReference type="InterPro" id="IPR050723">
    <property type="entry name" value="CFA/CMAS"/>
</dbReference>
<evidence type="ECO:0000256" key="7">
    <source>
        <dbReference type="SAM" id="MobiDB-lite"/>
    </source>
</evidence>
<keyword evidence="4" id="KW-0949">S-adenosyl-L-methionine</keyword>
<dbReference type="Gene3D" id="3.40.50.150">
    <property type="entry name" value="Vaccinia Virus protein VP39"/>
    <property type="match status" value="1"/>
</dbReference>
<dbReference type="PIRSF" id="PIRSF003085">
    <property type="entry name" value="CMAS"/>
    <property type="match status" value="1"/>
</dbReference>
<name>A0A3N1KWL7_9PROT</name>
<dbReference type="RefSeq" id="WP_245978462.1">
    <property type="nucleotide sequence ID" value="NZ_AP019700.1"/>
</dbReference>
<dbReference type="GO" id="GO:0008610">
    <property type="term" value="P:lipid biosynthetic process"/>
    <property type="evidence" value="ECO:0007669"/>
    <property type="project" value="InterPro"/>
</dbReference>
<dbReference type="PANTHER" id="PTHR43667:SF2">
    <property type="entry name" value="FATTY ACID C-METHYL TRANSFERASE"/>
    <property type="match status" value="1"/>
</dbReference>
<dbReference type="GO" id="GO:0008168">
    <property type="term" value="F:methyltransferase activity"/>
    <property type="evidence" value="ECO:0007669"/>
    <property type="project" value="UniProtKB-KW"/>
</dbReference>
<evidence type="ECO:0000313" key="9">
    <source>
        <dbReference type="Proteomes" id="UP000278222"/>
    </source>
</evidence>
<keyword evidence="9" id="KW-1185">Reference proteome</keyword>
<accession>A0A3N1KWL7</accession>
<gene>
    <name evidence="8" type="ORF">EDC65_4296</name>
</gene>
<protein>
    <submittedName>
        <fullName evidence="8">Cyclopropane-fatty-acyl-phospholipid synthase</fullName>
    </submittedName>
</protein>
<evidence type="ECO:0000313" key="8">
    <source>
        <dbReference type="EMBL" id="ROP83647.1"/>
    </source>
</evidence>
<dbReference type="SUPFAM" id="SSF53335">
    <property type="entry name" value="S-adenosyl-L-methionine-dependent methyltransferases"/>
    <property type="match status" value="1"/>
</dbReference>
<keyword evidence="5" id="KW-0443">Lipid metabolism</keyword>
<feature type="compositionally biased region" description="Basic and acidic residues" evidence="7">
    <location>
        <begin position="15"/>
        <end position="25"/>
    </location>
</feature>
<organism evidence="8 9">
    <name type="scientific">Stella humosa</name>
    <dbReference type="NCBI Taxonomy" id="94"/>
    <lineage>
        <taxon>Bacteria</taxon>
        <taxon>Pseudomonadati</taxon>
        <taxon>Pseudomonadota</taxon>
        <taxon>Alphaproteobacteria</taxon>
        <taxon>Rhodospirillales</taxon>
        <taxon>Stellaceae</taxon>
        <taxon>Stella</taxon>
    </lineage>
</organism>
<evidence type="ECO:0000256" key="5">
    <source>
        <dbReference type="ARBA" id="ARBA00023098"/>
    </source>
</evidence>
<dbReference type="GO" id="GO:0032259">
    <property type="term" value="P:methylation"/>
    <property type="evidence" value="ECO:0007669"/>
    <property type="project" value="UniProtKB-KW"/>
</dbReference>
<evidence type="ECO:0000256" key="3">
    <source>
        <dbReference type="ARBA" id="ARBA00022679"/>
    </source>
</evidence>
<comment type="caution">
    <text evidence="8">The sequence shown here is derived from an EMBL/GenBank/DDBJ whole genome shotgun (WGS) entry which is preliminary data.</text>
</comment>
<dbReference type="InterPro" id="IPR003333">
    <property type="entry name" value="CMAS"/>
</dbReference>
<dbReference type="PANTHER" id="PTHR43667">
    <property type="entry name" value="CYCLOPROPANE-FATTY-ACYL-PHOSPHOLIPID SYNTHASE"/>
    <property type="match status" value="1"/>
</dbReference>
<evidence type="ECO:0000256" key="2">
    <source>
        <dbReference type="ARBA" id="ARBA00022603"/>
    </source>
</evidence>
<keyword evidence="2" id="KW-0489">Methyltransferase</keyword>
<evidence type="ECO:0000256" key="1">
    <source>
        <dbReference type="ARBA" id="ARBA00010815"/>
    </source>
</evidence>
<keyword evidence="3" id="KW-0808">Transferase</keyword>
<reference evidence="8 9" key="1">
    <citation type="submission" date="2018-11" db="EMBL/GenBank/DDBJ databases">
        <title>Genomic Encyclopedia of Type Strains, Phase IV (KMG-IV): sequencing the most valuable type-strain genomes for metagenomic binning, comparative biology and taxonomic classification.</title>
        <authorList>
            <person name="Goeker M."/>
        </authorList>
    </citation>
    <scope>NUCLEOTIDE SEQUENCE [LARGE SCALE GENOMIC DNA]</scope>
    <source>
        <strain evidence="8 9">DSM 5900</strain>
    </source>
</reference>
<sequence>MTIDAGYAAPAAQWPDHDGTGHDRAAAGAQPAERWDMAGLPRGLRLLLALARRIRQGQVTVVVPDGRRYTAAGVEPGRHAVLEVRRSRLARRVLLGGATAFAESYVDGDWDSPDPAALMTLALENETAIGRTLDGSPWYRLAGRVIHALRPNSRAGSRRNIRRHYDLGNAFYAAWLDPGMTYSSAVFSTPEQELGEAQTEKFRRLADLLDLRPGMRVLEVGCGWGALACHLATHHQCHVTAITVSPAQFAHATAAVAAAGLADRVDIRLVDYRDVVGSFDRIVSVEMIEAVGERYWPTFFGQVRDRLVPGGIAAIQAITIDERFFDSYRRSADFIQRHVFPGGMLPSRAAIRDQTALAGLALEADIGYGPHYARTLEIWKARFEAAWPAIAATGFDERFRRLWHMYLDYCRAGFVAGTIDVRHIRLARA</sequence>
<feature type="region of interest" description="Disordered" evidence="7">
    <location>
        <begin position="9"/>
        <end position="29"/>
    </location>
</feature>
<evidence type="ECO:0000256" key="4">
    <source>
        <dbReference type="ARBA" id="ARBA00022691"/>
    </source>
</evidence>
<feature type="active site" evidence="6">
    <location>
        <position position="410"/>
    </location>
</feature>
<proteinExistence type="inferred from homology"/>
<dbReference type="Proteomes" id="UP000278222">
    <property type="component" value="Unassembled WGS sequence"/>
</dbReference>
<comment type="similarity">
    <text evidence="1">Belongs to the CFA/CMAS family.</text>
</comment>
<dbReference type="CDD" id="cd02440">
    <property type="entry name" value="AdoMet_MTases"/>
    <property type="match status" value="1"/>
</dbReference>
<dbReference type="InterPro" id="IPR029063">
    <property type="entry name" value="SAM-dependent_MTases_sf"/>
</dbReference>
<evidence type="ECO:0000256" key="6">
    <source>
        <dbReference type="PIRSR" id="PIRSR003085-1"/>
    </source>
</evidence>
<dbReference type="EMBL" id="RJKX01000016">
    <property type="protein sequence ID" value="ROP83647.1"/>
    <property type="molecule type" value="Genomic_DNA"/>
</dbReference>
<dbReference type="Pfam" id="PF02353">
    <property type="entry name" value="CMAS"/>
    <property type="match status" value="1"/>
</dbReference>
<dbReference type="AlphaFoldDB" id="A0A3N1KWL7"/>